<dbReference type="CDD" id="cd01734">
    <property type="entry name" value="YlxS_C"/>
    <property type="match status" value="1"/>
</dbReference>
<dbReference type="Pfam" id="PF17384">
    <property type="entry name" value="DUF150_C"/>
    <property type="match status" value="1"/>
</dbReference>
<dbReference type="AlphaFoldDB" id="T1AQL1"/>
<keyword evidence="2" id="KW-0690">Ribosome biogenesis</keyword>
<dbReference type="GO" id="GO:0000028">
    <property type="term" value="P:ribosomal small subunit assembly"/>
    <property type="evidence" value="ECO:0007669"/>
    <property type="project" value="TreeGrafter"/>
</dbReference>
<accession>T1AQL1</accession>
<dbReference type="SUPFAM" id="SSF75420">
    <property type="entry name" value="YhbC-like, N-terminal domain"/>
    <property type="match status" value="1"/>
</dbReference>
<feature type="domain" description="Ribosome maturation factor RimP C-terminal" evidence="4">
    <location>
        <begin position="87"/>
        <end position="149"/>
    </location>
</feature>
<dbReference type="InterPro" id="IPR036847">
    <property type="entry name" value="RimP_C_sf"/>
</dbReference>
<organism evidence="5">
    <name type="scientific">mine drainage metagenome</name>
    <dbReference type="NCBI Taxonomy" id="410659"/>
    <lineage>
        <taxon>unclassified sequences</taxon>
        <taxon>metagenomes</taxon>
        <taxon>ecological metagenomes</taxon>
    </lineage>
</organism>
<evidence type="ECO:0000256" key="2">
    <source>
        <dbReference type="ARBA" id="ARBA00022517"/>
    </source>
</evidence>
<dbReference type="FunFam" id="3.30.300.70:FF:000001">
    <property type="entry name" value="Ribosome maturation factor RimP"/>
    <property type="match status" value="1"/>
</dbReference>
<dbReference type="InterPro" id="IPR003728">
    <property type="entry name" value="Ribosome_maturation_RimP"/>
</dbReference>
<dbReference type="Gene3D" id="3.30.300.70">
    <property type="entry name" value="RimP-like superfamily, N-terminal"/>
    <property type="match status" value="1"/>
</dbReference>
<feature type="domain" description="Ribosome maturation factor RimP N-terminal" evidence="3">
    <location>
        <begin position="12"/>
        <end position="84"/>
    </location>
</feature>
<dbReference type="InterPro" id="IPR035956">
    <property type="entry name" value="RimP_N_sf"/>
</dbReference>
<evidence type="ECO:0000259" key="3">
    <source>
        <dbReference type="Pfam" id="PF02576"/>
    </source>
</evidence>
<comment type="caution">
    <text evidence="5">The sequence shown here is derived from an EMBL/GenBank/DDBJ whole genome shotgun (WGS) entry which is preliminary data.</text>
</comment>
<dbReference type="EMBL" id="AUZY01008927">
    <property type="protein sequence ID" value="EQD44345.1"/>
    <property type="molecule type" value="Genomic_DNA"/>
</dbReference>
<reference evidence="5" key="1">
    <citation type="submission" date="2013-08" db="EMBL/GenBank/DDBJ databases">
        <authorList>
            <person name="Mendez C."/>
            <person name="Richter M."/>
            <person name="Ferrer M."/>
            <person name="Sanchez J."/>
        </authorList>
    </citation>
    <scope>NUCLEOTIDE SEQUENCE</scope>
</reference>
<dbReference type="InterPro" id="IPR028989">
    <property type="entry name" value="RimP_N"/>
</dbReference>
<dbReference type="GO" id="GO:0006412">
    <property type="term" value="P:translation"/>
    <property type="evidence" value="ECO:0007669"/>
    <property type="project" value="TreeGrafter"/>
</dbReference>
<dbReference type="SUPFAM" id="SSF74942">
    <property type="entry name" value="YhbC-like, C-terminal domain"/>
    <property type="match status" value="1"/>
</dbReference>
<evidence type="ECO:0000256" key="1">
    <source>
        <dbReference type="ARBA" id="ARBA00022490"/>
    </source>
</evidence>
<dbReference type="Pfam" id="PF02576">
    <property type="entry name" value="RimP_N"/>
    <property type="match status" value="1"/>
</dbReference>
<dbReference type="PANTHER" id="PTHR33867">
    <property type="entry name" value="RIBOSOME MATURATION FACTOR RIMP"/>
    <property type="match status" value="1"/>
</dbReference>
<protein>
    <submittedName>
        <fullName evidence="5">Protein belonging to Uncharacterized protein family UPF0090</fullName>
    </submittedName>
</protein>
<dbReference type="HAMAP" id="MF_01077">
    <property type="entry name" value="RimP"/>
    <property type="match status" value="1"/>
</dbReference>
<evidence type="ECO:0000313" key="5">
    <source>
        <dbReference type="EMBL" id="EQD44345.1"/>
    </source>
</evidence>
<dbReference type="InterPro" id="IPR028998">
    <property type="entry name" value="RimP_C"/>
</dbReference>
<feature type="non-terminal residue" evidence="5">
    <location>
        <position position="150"/>
    </location>
</feature>
<sequence length="150" mass="16546">MSATLRERLIALIEPVIERLGYELVDLDYGAGRGSALVRLYIDRHGGVGIEDCERVSREVSALLDVEDPIPTAYTLEVSSPGFDRVLRTRAHFARFAGERVFVELATPREGRRRYTGTLVAAGDAGIELDVDGERVAVRYEELAKARLAG</sequence>
<dbReference type="Gene3D" id="2.30.30.180">
    <property type="entry name" value="Ribosome maturation factor RimP, C-terminal domain"/>
    <property type="match status" value="1"/>
</dbReference>
<name>T1AQL1_9ZZZZ</name>
<gene>
    <name evidence="5" type="ORF">B1B_13558</name>
</gene>
<proteinExistence type="inferred from homology"/>
<dbReference type="GO" id="GO:0005829">
    <property type="term" value="C:cytosol"/>
    <property type="evidence" value="ECO:0007669"/>
    <property type="project" value="TreeGrafter"/>
</dbReference>
<keyword evidence="1" id="KW-0963">Cytoplasm</keyword>
<dbReference type="PANTHER" id="PTHR33867:SF1">
    <property type="entry name" value="RIBOSOME MATURATION FACTOR RIMP"/>
    <property type="match status" value="1"/>
</dbReference>
<reference evidence="5" key="2">
    <citation type="journal article" date="2014" name="ISME J.">
        <title>Microbial stratification in low pH oxic and suboxic macroscopic growths along an acid mine drainage.</title>
        <authorList>
            <person name="Mendez-Garcia C."/>
            <person name="Mesa V."/>
            <person name="Sprenger R.R."/>
            <person name="Richter M."/>
            <person name="Diez M.S."/>
            <person name="Solano J."/>
            <person name="Bargiela R."/>
            <person name="Golyshina O.V."/>
            <person name="Manteca A."/>
            <person name="Ramos J.L."/>
            <person name="Gallego J.R."/>
            <person name="Llorente I."/>
            <person name="Martins Dos Santos V.A."/>
            <person name="Jensen O.N."/>
            <person name="Pelaez A.I."/>
            <person name="Sanchez J."/>
            <person name="Ferrer M."/>
        </authorList>
    </citation>
    <scope>NUCLEOTIDE SEQUENCE</scope>
</reference>
<evidence type="ECO:0000259" key="4">
    <source>
        <dbReference type="Pfam" id="PF17384"/>
    </source>
</evidence>